<dbReference type="InterPro" id="IPR035904">
    <property type="entry name" value="Chorismate_synth_AroC_sf"/>
</dbReference>
<keyword evidence="7" id="KW-0288">FMN</keyword>
<dbReference type="PROSITE" id="PS00789">
    <property type="entry name" value="CHORISMATE_SYNTHASE_3"/>
    <property type="match status" value="1"/>
</dbReference>
<dbReference type="PIRSF" id="PIRSF001456">
    <property type="entry name" value="Chorismate_synth"/>
    <property type="match status" value="1"/>
</dbReference>
<dbReference type="GO" id="GO:0009423">
    <property type="term" value="P:chorismate biosynthetic process"/>
    <property type="evidence" value="ECO:0007669"/>
    <property type="project" value="UniProtKB-UniRule"/>
</dbReference>
<dbReference type="OrthoDB" id="9771806at2"/>
<evidence type="ECO:0000256" key="2">
    <source>
        <dbReference type="ARBA" id="ARBA00008014"/>
    </source>
</evidence>
<keyword evidence="6 7" id="KW-0456">Lyase</keyword>
<comment type="caution">
    <text evidence="10">The sequence shown here is derived from an EMBL/GenBank/DDBJ whole genome shotgun (WGS) entry which is preliminary data.</text>
</comment>
<dbReference type="NCBIfam" id="NF003793">
    <property type="entry name" value="PRK05382.1"/>
    <property type="match status" value="1"/>
</dbReference>
<dbReference type="Proteomes" id="UP000448292">
    <property type="component" value="Unassembled WGS sequence"/>
</dbReference>
<dbReference type="UniPathway" id="UPA00053">
    <property type="reaction ID" value="UER00090"/>
</dbReference>
<dbReference type="GO" id="GO:0008652">
    <property type="term" value="P:amino acid biosynthetic process"/>
    <property type="evidence" value="ECO:0007669"/>
    <property type="project" value="UniProtKB-KW"/>
</dbReference>
<keyword evidence="7" id="KW-0521">NADP</keyword>
<evidence type="ECO:0000256" key="5">
    <source>
        <dbReference type="ARBA" id="ARBA00023141"/>
    </source>
</evidence>
<dbReference type="GO" id="GO:0009073">
    <property type="term" value="P:aromatic amino acid family biosynthetic process"/>
    <property type="evidence" value="ECO:0007669"/>
    <property type="project" value="UniProtKB-KW"/>
</dbReference>
<name>A0A7M3MBC7_9BACT</name>
<keyword evidence="11" id="KW-1185">Reference proteome</keyword>
<reference evidence="10 11" key="1">
    <citation type="submission" date="2018-06" db="EMBL/GenBank/DDBJ databases">
        <title>Complete genome of Desulfovibrio indonesiensis P37SLT.</title>
        <authorList>
            <person name="Crispim J.S."/>
            <person name="Vidigal P.M.P."/>
            <person name="Silva L.C.F."/>
            <person name="Laguardia C.N."/>
            <person name="Araujo L.C."/>
            <person name="Dias R.S."/>
            <person name="Sousa M.P."/>
            <person name="Paula S.O."/>
            <person name="Silva C."/>
        </authorList>
    </citation>
    <scope>NUCLEOTIDE SEQUENCE [LARGE SCALE GENOMIC DNA]</scope>
    <source>
        <strain evidence="10 11">P37SLT</strain>
    </source>
</reference>
<dbReference type="Pfam" id="PF01264">
    <property type="entry name" value="Chorismate_synt"/>
    <property type="match status" value="1"/>
</dbReference>
<dbReference type="PANTHER" id="PTHR21085">
    <property type="entry name" value="CHORISMATE SYNTHASE"/>
    <property type="match status" value="1"/>
</dbReference>
<organism evidence="10 11">
    <name type="scientific">Oceanidesulfovibrio indonesiensis</name>
    <dbReference type="NCBI Taxonomy" id="54767"/>
    <lineage>
        <taxon>Bacteria</taxon>
        <taxon>Pseudomonadati</taxon>
        <taxon>Thermodesulfobacteriota</taxon>
        <taxon>Desulfovibrionia</taxon>
        <taxon>Desulfovibrionales</taxon>
        <taxon>Desulfovibrionaceae</taxon>
        <taxon>Oceanidesulfovibrio</taxon>
    </lineage>
</organism>
<dbReference type="PROSITE" id="PS00788">
    <property type="entry name" value="CHORISMATE_SYNTHASE_2"/>
    <property type="match status" value="1"/>
</dbReference>
<evidence type="ECO:0000256" key="6">
    <source>
        <dbReference type="ARBA" id="ARBA00023239"/>
    </source>
</evidence>
<evidence type="ECO:0000256" key="7">
    <source>
        <dbReference type="HAMAP-Rule" id="MF_00300"/>
    </source>
</evidence>
<protein>
    <recommendedName>
        <fullName evidence="3 7">Chorismate synthase</fullName>
        <shortName evidence="7">CS</shortName>
        <ecNumber evidence="3 7">4.2.3.5</ecNumber>
    </recommendedName>
    <alternativeName>
        <fullName evidence="7">5-enolpyruvylshikimate-3-phosphate phospholyase</fullName>
    </alternativeName>
</protein>
<dbReference type="InterPro" id="IPR020541">
    <property type="entry name" value="Chorismate_synthase_CS"/>
</dbReference>
<proteinExistence type="inferred from homology"/>
<keyword evidence="5 7" id="KW-0057">Aromatic amino acid biosynthesis</keyword>
<dbReference type="RefSeq" id="WP_144304184.1">
    <property type="nucleotide sequence ID" value="NZ_QMIE01000017.1"/>
</dbReference>
<dbReference type="PROSITE" id="PS00787">
    <property type="entry name" value="CHORISMATE_SYNTHASE_1"/>
    <property type="match status" value="1"/>
</dbReference>
<dbReference type="SUPFAM" id="SSF103263">
    <property type="entry name" value="Chorismate synthase, AroC"/>
    <property type="match status" value="1"/>
</dbReference>
<dbReference type="EMBL" id="QMIE01000017">
    <property type="protein sequence ID" value="TVM15415.1"/>
    <property type="molecule type" value="Genomic_DNA"/>
</dbReference>
<feature type="binding site" evidence="7">
    <location>
        <position position="324"/>
    </location>
    <ligand>
        <name>FMN</name>
        <dbReference type="ChEBI" id="CHEBI:58210"/>
    </ligand>
</feature>
<feature type="region of interest" description="Disordered" evidence="9">
    <location>
        <begin position="43"/>
        <end position="62"/>
    </location>
</feature>
<dbReference type="EC" id="4.2.3.5" evidence="3 7"/>
<dbReference type="PANTHER" id="PTHR21085:SF0">
    <property type="entry name" value="CHORISMATE SYNTHASE"/>
    <property type="match status" value="1"/>
</dbReference>
<feature type="binding site" evidence="7">
    <location>
        <position position="48"/>
    </location>
    <ligand>
        <name>NADP(+)</name>
        <dbReference type="ChEBI" id="CHEBI:58349"/>
    </ligand>
</feature>
<comment type="function">
    <text evidence="7">Catalyzes the anti-1,4-elimination of the C-3 phosphate and the C-6 proR hydrogen from 5-enolpyruvylshikimate-3-phosphate (EPSP) to yield chorismate, which is the branch point compound that serves as the starting substrate for the three terminal pathways of aromatic amino acid biosynthesis. This reaction introduces a second double bond into the aromatic ring system.</text>
</comment>
<sequence>MSGDTFGRLFRLTTFGESHGRGLGGVVEGCPAGVPLTEDIIQEKLDKRKPGQAGGASTTRKEADRVQLYSGVFEGRTTGTAIGFLVENTDQRSRDYSRVKDVYRPGHADITFDAKYGFRDYRGGGRSSGRETVSRVAGGAVAQAFLAGLGISFAACPVELGGIPAPPASAEDIAGSYGRPFFAPHPDVVPLWEERVRDVKKQGDSIGGVVQVEIRGLPAGLGEPVFDKLDARLAYAFMGVGAVKGVEIGAGFAAARATGSTNNDSILPAGEEPASNNAGGILGGISDGRPVVARVAVKPIPSIAMEQRTINTSGEPETITVGGRHDVAAIPRIVPVLEAMASLVVADFVLLQRRMGAPW</sequence>
<evidence type="ECO:0000256" key="8">
    <source>
        <dbReference type="RuleBase" id="RU000605"/>
    </source>
</evidence>
<evidence type="ECO:0000256" key="1">
    <source>
        <dbReference type="ARBA" id="ARBA00005044"/>
    </source>
</evidence>
<evidence type="ECO:0000313" key="10">
    <source>
        <dbReference type="EMBL" id="TVM15415.1"/>
    </source>
</evidence>
<dbReference type="GO" id="GO:0004107">
    <property type="term" value="F:chorismate synthase activity"/>
    <property type="evidence" value="ECO:0007669"/>
    <property type="project" value="UniProtKB-UniRule"/>
</dbReference>
<feature type="binding site" evidence="7">
    <location>
        <position position="283"/>
    </location>
    <ligand>
        <name>FMN</name>
        <dbReference type="ChEBI" id="CHEBI:58210"/>
    </ligand>
</feature>
<keyword evidence="7" id="KW-0285">Flavoprotein</keyword>
<comment type="similarity">
    <text evidence="2 7 8">Belongs to the chorismate synthase family.</text>
</comment>
<dbReference type="CDD" id="cd07304">
    <property type="entry name" value="Chorismate_synthase"/>
    <property type="match status" value="1"/>
</dbReference>
<comment type="caution">
    <text evidence="7">Lacks conserved residue(s) required for the propagation of feature annotation.</text>
</comment>
<feature type="binding site" evidence="7">
    <location>
        <begin position="298"/>
        <end position="302"/>
    </location>
    <ligand>
        <name>FMN</name>
        <dbReference type="ChEBI" id="CHEBI:58210"/>
    </ligand>
</feature>
<dbReference type="InterPro" id="IPR000453">
    <property type="entry name" value="Chorismate_synth"/>
</dbReference>
<comment type="cofactor">
    <cofactor evidence="7 8">
        <name>FMNH2</name>
        <dbReference type="ChEBI" id="CHEBI:57618"/>
    </cofactor>
    <text evidence="7 8">Reduced FMN (FMNH(2)).</text>
</comment>
<keyword evidence="7" id="KW-0274">FAD</keyword>
<evidence type="ECO:0000256" key="3">
    <source>
        <dbReference type="ARBA" id="ARBA00013036"/>
    </source>
</evidence>
<comment type="pathway">
    <text evidence="1 7 8">Metabolic intermediate biosynthesis; chorismate biosynthesis; chorismate from D-erythrose 4-phosphate and phosphoenolpyruvate: step 7/7.</text>
</comment>
<dbReference type="GO" id="GO:0005829">
    <property type="term" value="C:cytosol"/>
    <property type="evidence" value="ECO:0007669"/>
    <property type="project" value="TreeGrafter"/>
</dbReference>
<gene>
    <name evidence="7" type="primary">aroC</name>
    <name evidence="10" type="ORF">DPQ33_15745</name>
</gene>
<dbReference type="AlphaFoldDB" id="A0A7M3MBC7"/>
<evidence type="ECO:0000313" key="11">
    <source>
        <dbReference type="Proteomes" id="UP000448292"/>
    </source>
</evidence>
<comment type="catalytic activity">
    <reaction evidence="7 8">
        <text>5-O-(1-carboxyvinyl)-3-phosphoshikimate = chorismate + phosphate</text>
        <dbReference type="Rhea" id="RHEA:21020"/>
        <dbReference type="ChEBI" id="CHEBI:29748"/>
        <dbReference type="ChEBI" id="CHEBI:43474"/>
        <dbReference type="ChEBI" id="CHEBI:57701"/>
        <dbReference type="EC" id="4.2.3.5"/>
    </reaction>
</comment>
<dbReference type="Gene3D" id="3.60.150.10">
    <property type="entry name" value="Chorismate synthase AroC"/>
    <property type="match status" value="1"/>
</dbReference>
<dbReference type="HAMAP" id="MF_00300">
    <property type="entry name" value="Chorismate_synth"/>
    <property type="match status" value="1"/>
</dbReference>
<evidence type="ECO:0000256" key="9">
    <source>
        <dbReference type="SAM" id="MobiDB-lite"/>
    </source>
</evidence>
<dbReference type="NCBIfam" id="TIGR00033">
    <property type="entry name" value="aroC"/>
    <property type="match status" value="1"/>
</dbReference>
<evidence type="ECO:0000256" key="4">
    <source>
        <dbReference type="ARBA" id="ARBA00022605"/>
    </source>
</evidence>
<feature type="binding site" evidence="7">
    <location>
        <begin position="126"/>
        <end position="128"/>
    </location>
    <ligand>
        <name>FMN</name>
        <dbReference type="ChEBI" id="CHEBI:58210"/>
    </ligand>
</feature>
<dbReference type="GO" id="GO:0010181">
    <property type="term" value="F:FMN binding"/>
    <property type="evidence" value="ECO:0007669"/>
    <property type="project" value="TreeGrafter"/>
</dbReference>
<keyword evidence="4 7" id="KW-0028">Amino-acid biosynthesis</keyword>
<comment type="subunit">
    <text evidence="7">Homotetramer.</text>
</comment>
<accession>A0A7M3MBC7</accession>